<organism evidence="1 2">
    <name type="scientific">Aspergillus melleus</name>
    <dbReference type="NCBI Taxonomy" id="138277"/>
    <lineage>
        <taxon>Eukaryota</taxon>
        <taxon>Fungi</taxon>
        <taxon>Dikarya</taxon>
        <taxon>Ascomycota</taxon>
        <taxon>Pezizomycotina</taxon>
        <taxon>Eurotiomycetes</taxon>
        <taxon>Eurotiomycetidae</taxon>
        <taxon>Eurotiales</taxon>
        <taxon>Aspergillaceae</taxon>
        <taxon>Aspergillus</taxon>
        <taxon>Aspergillus subgen. Circumdati</taxon>
    </lineage>
</organism>
<comment type="caution">
    <text evidence="1">The sequence shown here is derived from an EMBL/GenBank/DDBJ whole genome shotgun (WGS) entry which is preliminary data.</text>
</comment>
<sequence length="330" mass="35696">MPLSILLYGVGSVGAIYLHQLQRAGCTVTAICRSNHDAVRTSGFTMTSALFGTVTYRPDHVYRSVYDLPRDQAYDYIIVTAKCFPDSTPSLAEQLRPALTNPSRPTTAIVLAQNGIDIETPIAAAYPDNPLISAVIYLPATQTEPGIIQHPESLNKIELGTYPATAPQEHMDAATKLAETMRSGGGEASVFEDIQEARWKKLLLNAACNPTGALSMCTDGGFLVTSPFAKDLVWGVMMEVVALARKVGVAGVDEEAAEKLFAISKRRAEQGTGRALSMLQDVRMGRPFEVEAIVGNAVRLGRRMGVDMPRLETVYALAKGRYDVMVETGK</sequence>
<gene>
    <name evidence="1" type="ORF">N8T08_001434</name>
</gene>
<dbReference type="Proteomes" id="UP001177260">
    <property type="component" value="Unassembled WGS sequence"/>
</dbReference>
<keyword evidence="2" id="KW-1185">Reference proteome</keyword>
<protein>
    <submittedName>
        <fullName evidence="1">Uncharacterized protein</fullName>
    </submittedName>
</protein>
<evidence type="ECO:0000313" key="2">
    <source>
        <dbReference type="Proteomes" id="UP001177260"/>
    </source>
</evidence>
<name>A0ACC3BAA1_9EURO</name>
<evidence type="ECO:0000313" key="1">
    <source>
        <dbReference type="EMBL" id="KAK1147354.1"/>
    </source>
</evidence>
<reference evidence="1 2" key="1">
    <citation type="journal article" date="2023" name="ACS Omega">
        <title>Identification of the Neoaspergillic Acid Biosynthesis Gene Cluster by Establishing an In Vitro CRISPR-Ribonucleoprotein Genetic System in Aspergillus melleus.</title>
        <authorList>
            <person name="Yuan B."/>
            <person name="Grau M.F."/>
            <person name="Murata R.M."/>
            <person name="Torok T."/>
            <person name="Venkateswaran K."/>
            <person name="Stajich J.E."/>
            <person name="Wang C.C.C."/>
        </authorList>
    </citation>
    <scope>NUCLEOTIDE SEQUENCE [LARGE SCALE GENOMIC DNA]</scope>
    <source>
        <strain evidence="1 2">IMV 1140</strain>
    </source>
</reference>
<proteinExistence type="predicted"/>
<dbReference type="EMBL" id="JAOPJF010000012">
    <property type="protein sequence ID" value="KAK1147354.1"/>
    <property type="molecule type" value="Genomic_DNA"/>
</dbReference>
<accession>A0ACC3BAA1</accession>